<dbReference type="AlphaFoldDB" id="A0A2U1UXU7"/>
<dbReference type="InterPro" id="IPR036737">
    <property type="entry name" value="OmpA-like_sf"/>
</dbReference>
<sequence length="328" mass="36392">MSEHGLAEEAESEGYFASVSDLMVGVLFVFLLMLTVLALNFRDDSVRLDELIARAERAEQAAQVEKANAEAARAEAERQLAEAERQAARARAQEEEAARLRAQNEALRARLQEAANKLRRELADREAARNALLQRLARGLEARRIQFILDPRSGVLRLSDAVPFPTGGSELTDIARRTVTALGEVLAEVLPCFAHGTPRQNCDETDMPILEAMLVEGHTDRQPFANMTAAESQARNDLLSTARALTVFAQLRQQQRMLDDLRNPSEQPLLGVSGYGQRRPLPEALTLSEAHLAQNRRIDLRFILSARTSDEIRRLLEDIAALQAGGVR</sequence>
<keyword evidence="1" id="KW-0175">Coiled coil</keyword>
<dbReference type="Gene3D" id="3.30.1330.60">
    <property type="entry name" value="OmpA-like domain"/>
    <property type="match status" value="1"/>
</dbReference>
<accession>A0A2U1UXU7</accession>
<dbReference type="RefSeq" id="WP_109519275.1">
    <property type="nucleotide sequence ID" value="NZ_PDOA01000038.1"/>
</dbReference>
<evidence type="ECO:0000256" key="1">
    <source>
        <dbReference type="SAM" id="Coils"/>
    </source>
</evidence>
<dbReference type="PANTHER" id="PTHR30329:SF21">
    <property type="entry name" value="LIPOPROTEIN YIAD-RELATED"/>
    <property type="match status" value="1"/>
</dbReference>
<reference evidence="4" key="1">
    <citation type="submission" date="2017-10" db="EMBL/GenBank/DDBJ databases">
        <authorList>
            <person name="Toshchakov S.V."/>
            <person name="Goeva M.A."/>
        </authorList>
    </citation>
    <scope>NUCLEOTIDE SEQUENCE [LARGE SCALE GENOMIC DNA]</scope>
    <source>
        <strain evidence="4">JR1/69-1-13</strain>
    </source>
</reference>
<keyword evidence="2" id="KW-0812">Transmembrane</keyword>
<dbReference type="PANTHER" id="PTHR30329">
    <property type="entry name" value="STATOR ELEMENT OF FLAGELLAR MOTOR COMPLEX"/>
    <property type="match status" value="1"/>
</dbReference>
<organism evidence="3 4">
    <name type="scientific">Teichococcus aestuarii</name>
    <dbReference type="NCBI Taxonomy" id="568898"/>
    <lineage>
        <taxon>Bacteria</taxon>
        <taxon>Pseudomonadati</taxon>
        <taxon>Pseudomonadota</taxon>
        <taxon>Alphaproteobacteria</taxon>
        <taxon>Acetobacterales</taxon>
        <taxon>Roseomonadaceae</taxon>
        <taxon>Roseomonas</taxon>
    </lineage>
</organism>
<evidence type="ECO:0000313" key="3">
    <source>
        <dbReference type="EMBL" id="PWC26460.1"/>
    </source>
</evidence>
<feature type="transmembrane region" description="Helical" evidence="2">
    <location>
        <begin position="22"/>
        <end position="41"/>
    </location>
</feature>
<comment type="caution">
    <text evidence="3">The sequence shown here is derived from an EMBL/GenBank/DDBJ whole genome shotgun (WGS) entry which is preliminary data.</text>
</comment>
<dbReference type="EMBL" id="PDOA01000038">
    <property type="protein sequence ID" value="PWC26460.1"/>
    <property type="molecule type" value="Genomic_DNA"/>
</dbReference>
<dbReference type="SUPFAM" id="SSF103088">
    <property type="entry name" value="OmpA-like"/>
    <property type="match status" value="1"/>
</dbReference>
<evidence type="ECO:0008006" key="5">
    <source>
        <dbReference type="Google" id="ProtNLM"/>
    </source>
</evidence>
<protein>
    <recommendedName>
        <fullName evidence="5">OmpA-like domain-containing protein</fullName>
    </recommendedName>
</protein>
<dbReference type="InterPro" id="IPR050330">
    <property type="entry name" value="Bact_OuterMem_StrucFunc"/>
</dbReference>
<feature type="coiled-coil region" evidence="1">
    <location>
        <begin position="48"/>
        <end position="135"/>
    </location>
</feature>
<keyword evidence="4" id="KW-1185">Reference proteome</keyword>
<evidence type="ECO:0000313" key="4">
    <source>
        <dbReference type="Proteomes" id="UP000245048"/>
    </source>
</evidence>
<name>A0A2U1UXU7_9PROT</name>
<dbReference type="Proteomes" id="UP000245048">
    <property type="component" value="Unassembled WGS sequence"/>
</dbReference>
<gene>
    <name evidence="3" type="ORF">CR165_23110</name>
</gene>
<proteinExistence type="predicted"/>
<dbReference type="OrthoDB" id="9814546at2"/>
<keyword evidence="2" id="KW-0472">Membrane</keyword>
<evidence type="ECO:0000256" key="2">
    <source>
        <dbReference type="SAM" id="Phobius"/>
    </source>
</evidence>
<keyword evidence="2" id="KW-1133">Transmembrane helix</keyword>